<protein>
    <recommendedName>
        <fullName evidence="6">P-loop containing nucleoside triphosphate hydrolase protein</fullName>
    </recommendedName>
</protein>
<dbReference type="EMBL" id="LXTC01000002">
    <property type="protein sequence ID" value="OBA21847.1"/>
    <property type="molecule type" value="Genomic_DNA"/>
</dbReference>
<reference evidence="4 5" key="1">
    <citation type="submission" date="2016-05" db="EMBL/GenBank/DDBJ databases">
        <title>Comparative genomics of biotechnologically important yeasts.</title>
        <authorList>
            <consortium name="DOE Joint Genome Institute"/>
            <person name="Riley R."/>
            <person name="Haridas S."/>
            <person name="Wolfe K.H."/>
            <person name="Lopes M.R."/>
            <person name="Hittinger C.T."/>
            <person name="Goker M."/>
            <person name="Salamov A."/>
            <person name="Wisecaver J."/>
            <person name="Long T.M."/>
            <person name="Aerts A.L."/>
            <person name="Barry K."/>
            <person name="Choi C."/>
            <person name="Clum A."/>
            <person name="Coughlan A.Y."/>
            <person name="Deshpande S."/>
            <person name="Douglass A.P."/>
            <person name="Hanson S.J."/>
            <person name="Klenk H.-P."/>
            <person name="LaButti K."/>
            <person name="Lapidus A."/>
            <person name="Lindquist E."/>
            <person name="Lipzen A."/>
            <person name="Meier-kolthoff J.P."/>
            <person name="Ohm R.A."/>
            <person name="Otillar R.P."/>
            <person name="Pangilinan J."/>
            <person name="Peng Y."/>
            <person name="Rokas A."/>
            <person name="Rosa C.A."/>
            <person name="Scheuner C."/>
            <person name="Sibirny A.A."/>
            <person name="Slot J.C."/>
            <person name="Stielow J.B."/>
            <person name="Sun H."/>
            <person name="Kurtzman C.P."/>
            <person name="Blackwell M."/>
            <person name="Grigoriev I.V."/>
            <person name="Jeffries T.W."/>
        </authorList>
    </citation>
    <scope>NUCLEOTIDE SEQUENCE [LARGE SCALE GENOMIC DNA]</scope>
    <source>
        <strain evidence="4 5">NRRL YB-4993</strain>
    </source>
</reference>
<accession>A0A1A0HD73</accession>
<dbReference type="GO" id="GO:0000184">
    <property type="term" value="P:nuclear-transcribed mRNA catabolic process, nonsense-mediated decay"/>
    <property type="evidence" value="ECO:0007669"/>
    <property type="project" value="TreeGrafter"/>
</dbReference>
<keyword evidence="1" id="KW-0378">Hydrolase</keyword>
<evidence type="ECO:0000259" key="2">
    <source>
        <dbReference type="Pfam" id="PF13086"/>
    </source>
</evidence>
<dbReference type="SUPFAM" id="SSF52540">
    <property type="entry name" value="P-loop containing nucleoside triphosphate hydrolases"/>
    <property type="match status" value="1"/>
</dbReference>
<dbReference type="AlphaFoldDB" id="A0A1A0HD73"/>
<dbReference type="GO" id="GO:0003724">
    <property type="term" value="F:RNA helicase activity"/>
    <property type="evidence" value="ECO:0007669"/>
    <property type="project" value="TreeGrafter"/>
</dbReference>
<dbReference type="Proteomes" id="UP000092555">
    <property type="component" value="Unassembled WGS sequence"/>
</dbReference>
<feature type="domain" description="DNA2/NAM7 helicase helicase" evidence="2">
    <location>
        <begin position="192"/>
        <end position="275"/>
    </location>
</feature>
<dbReference type="InterPro" id="IPR045055">
    <property type="entry name" value="DNA2/NAM7-like"/>
</dbReference>
<comment type="caution">
    <text evidence="4">The sequence shown here is derived from an EMBL/GenBank/DDBJ whole genome shotgun (WGS) entry which is preliminary data.</text>
</comment>
<evidence type="ECO:0008006" key="6">
    <source>
        <dbReference type="Google" id="ProtNLM"/>
    </source>
</evidence>
<dbReference type="RefSeq" id="XP_018712343.1">
    <property type="nucleotide sequence ID" value="XM_018853852.1"/>
</dbReference>
<feature type="domain" description="DNA2/NAM7 helicase-like C-terminal" evidence="3">
    <location>
        <begin position="404"/>
        <end position="624"/>
    </location>
</feature>
<dbReference type="PANTHER" id="PTHR10887">
    <property type="entry name" value="DNA2/NAM7 HELICASE FAMILY"/>
    <property type="match status" value="1"/>
</dbReference>
<dbReference type="Pfam" id="PF13087">
    <property type="entry name" value="AAA_12"/>
    <property type="match status" value="1"/>
</dbReference>
<feature type="domain" description="DNA2/NAM7 helicase helicase" evidence="2">
    <location>
        <begin position="323"/>
        <end position="394"/>
    </location>
</feature>
<dbReference type="InterPro" id="IPR041679">
    <property type="entry name" value="DNA2/NAM7-like_C"/>
</dbReference>
<dbReference type="OrthoDB" id="6513042at2759"/>
<sequence length="655" mass="74025">MNSICEYQNHLAHVLYLEEKSWLSDDAIHLIKLDDYMFKWEKRHENAFTYEGFRVKIPMSSSFFTKYLKKKLQELGKTSFTKDQAFFLIYGNEVPWYGYVKSIFIQKRSFSGEGATFKVLNMFLSPYSWNKKRQYNQLASKMVTLLPASKATSRSLNAMHNILNNVVESLLLNKNIEFESSQILSGELLNVKLNESQRSAVRYAMANPITIIESPSGTGSTYVIAEMVSQFLRRDVFPILVISESNAKLDQIANLLLPELELTILRVVPGSREAEYSRSETIGPICLHHKSYEAMLPNVQLLLDKLSDRSALVSHKEYTWILKARNPVSENIVKQSRVFLTTSVMAGSSQLRVIPKVPVVIINEVSQCRESLSLIPLSFPGIAKIILIGDKNKLTGKKVTSGLAASLFEKVIANGMYKPHHLLDTQYRMSPGISKFLTKLFCPLLQNGINERGRTIKDCLSRPVVFWDTNSQILPCFSSQAEGNLNLSFFNEGEVGLVRKVLVQLIYEKSIPRAKIGVLSPYNYQLCLIASALAEDPQINPNAEKVTTEYDFDKLNWASSLPILTLSEIVISTIDAFASRNKDYIVISCVDSTEDGIMRNWGDERQCYVAFTRANVGLIIIGNESCLSSGSNIWKKYLELLQTKDSVERNDVLCL</sequence>
<organism evidence="4 5">
    <name type="scientific">Metschnikowia bicuspidata var. bicuspidata NRRL YB-4993</name>
    <dbReference type="NCBI Taxonomy" id="869754"/>
    <lineage>
        <taxon>Eukaryota</taxon>
        <taxon>Fungi</taxon>
        <taxon>Dikarya</taxon>
        <taxon>Ascomycota</taxon>
        <taxon>Saccharomycotina</taxon>
        <taxon>Pichiomycetes</taxon>
        <taxon>Metschnikowiaceae</taxon>
        <taxon>Metschnikowia</taxon>
    </lineage>
</organism>
<dbReference type="CDD" id="cd18808">
    <property type="entry name" value="SF1_C_Upf1"/>
    <property type="match status" value="1"/>
</dbReference>
<name>A0A1A0HD73_9ASCO</name>
<dbReference type="STRING" id="869754.A0A1A0HD73"/>
<proteinExistence type="predicted"/>
<evidence type="ECO:0000313" key="5">
    <source>
        <dbReference type="Proteomes" id="UP000092555"/>
    </source>
</evidence>
<dbReference type="Pfam" id="PF13086">
    <property type="entry name" value="AAA_11"/>
    <property type="match status" value="2"/>
</dbReference>
<dbReference type="PANTHER" id="PTHR10887:SF317">
    <property type="entry name" value="ATP-DEPENDENT RNA HELICASE ECM32-RELATED"/>
    <property type="match status" value="1"/>
</dbReference>
<dbReference type="GO" id="GO:0005737">
    <property type="term" value="C:cytoplasm"/>
    <property type="evidence" value="ECO:0007669"/>
    <property type="project" value="TreeGrafter"/>
</dbReference>
<dbReference type="InterPro" id="IPR047187">
    <property type="entry name" value="SF1_C_Upf1"/>
</dbReference>
<keyword evidence="1" id="KW-0347">Helicase</keyword>
<keyword evidence="1" id="KW-0067">ATP-binding</keyword>
<evidence type="ECO:0000259" key="3">
    <source>
        <dbReference type="Pfam" id="PF13087"/>
    </source>
</evidence>
<dbReference type="GO" id="GO:0003678">
    <property type="term" value="F:DNA helicase activity"/>
    <property type="evidence" value="ECO:0007669"/>
    <property type="project" value="UniProtKB-ARBA"/>
</dbReference>
<dbReference type="GeneID" id="30026828"/>
<dbReference type="InterPro" id="IPR041677">
    <property type="entry name" value="DNA2/NAM7_AAA_11"/>
</dbReference>
<evidence type="ECO:0000313" key="4">
    <source>
        <dbReference type="EMBL" id="OBA21847.1"/>
    </source>
</evidence>
<dbReference type="Gene3D" id="3.40.50.300">
    <property type="entry name" value="P-loop containing nucleotide triphosphate hydrolases"/>
    <property type="match status" value="2"/>
</dbReference>
<keyword evidence="5" id="KW-1185">Reference proteome</keyword>
<keyword evidence="1" id="KW-0547">Nucleotide-binding</keyword>
<dbReference type="InterPro" id="IPR027417">
    <property type="entry name" value="P-loop_NTPase"/>
</dbReference>
<gene>
    <name evidence="4" type="ORF">METBIDRAFT_10772</name>
</gene>
<evidence type="ECO:0000256" key="1">
    <source>
        <dbReference type="ARBA" id="ARBA00022806"/>
    </source>
</evidence>